<keyword evidence="3" id="KW-0808">Transferase</keyword>
<dbReference type="RefSeq" id="WP_025085894.1">
    <property type="nucleotide sequence ID" value="NZ_AZES01000049.1"/>
</dbReference>
<dbReference type="Proteomes" id="UP000051908">
    <property type="component" value="Unassembled WGS sequence"/>
</dbReference>
<feature type="transmembrane region" description="Helical" evidence="1">
    <location>
        <begin position="12"/>
        <end position="31"/>
    </location>
</feature>
<keyword evidence="4" id="KW-1185">Reference proteome</keyword>
<sequence length="311" mass="35598">MKKRISKFVPFWVKLFIAMCLYRIFQLRMIFERKVPKVNDFEHTVNYIIKNGVSVSRFGDGEFKWMFQNREDGNFEINSPALSNALKNTLNKRSKNLMVCIPDVFSGLSQYNEEAKEYWGICLGLNGVSWVRKLDNSKPYFDTQFTRPYMDYKDKRNAGNKFQALKLIWKDRDVLVVEGTKSRFGVGNDLLSNTRSVKRILAPSTNAFEKIDDIRNKILQETSNGDVLVLLSLGPTATVLAAELSEKNIQSIDIGHVDIEYSWYLMGATEKVPVAGKYVNEVPNGGHEVNEISNQDLNNKYHSEVVSIISK</sequence>
<comment type="caution">
    <text evidence="3">The sequence shown here is derived from an EMBL/GenBank/DDBJ whole genome shotgun (WGS) entry which is preliminary data.</text>
</comment>
<dbReference type="Pfam" id="PF08759">
    <property type="entry name" value="GT-D"/>
    <property type="match status" value="1"/>
</dbReference>
<dbReference type="GO" id="GO:0016740">
    <property type="term" value="F:transferase activity"/>
    <property type="evidence" value="ECO:0007669"/>
    <property type="project" value="UniProtKB-KW"/>
</dbReference>
<dbReference type="PATRIC" id="fig|1122151.5.peg.2108"/>
<protein>
    <submittedName>
        <fullName evidence="3">Glycosyltransferase</fullName>
    </submittedName>
</protein>
<evidence type="ECO:0000256" key="1">
    <source>
        <dbReference type="SAM" id="Phobius"/>
    </source>
</evidence>
<name>A0A0R1PSF0_9LACO</name>
<organism evidence="3 4">
    <name type="scientific">Companilactobacillus paralimentarius DSM 13238 = JCM 10415</name>
    <dbReference type="NCBI Taxonomy" id="1122151"/>
    <lineage>
        <taxon>Bacteria</taxon>
        <taxon>Bacillati</taxon>
        <taxon>Bacillota</taxon>
        <taxon>Bacilli</taxon>
        <taxon>Lactobacillales</taxon>
        <taxon>Lactobacillaceae</taxon>
        <taxon>Companilactobacillus</taxon>
    </lineage>
</organism>
<keyword evidence="1" id="KW-0472">Membrane</keyword>
<dbReference type="EMBL" id="AZES01000049">
    <property type="protein sequence ID" value="KRL31384.1"/>
    <property type="molecule type" value="Genomic_DNA"/>
</dbReference>
<dbReference type="InterPro" id="IPR014869">
    <property type="entry name" value="GT-D"/>
</dbReference>
<dbReference type="AlphaFoldDB" id="A0A0R1PSF0"/>
<evidence type="ECO:0000313" key="3">
    <source>
        <dbReference type="EMBL" id="KRL31384.1"/>
    </source>
</evidence>
<keyword evidence="1" id="KW-1133">Transmembrane helix</keyword>
<feature type="domain" description="Glycosyltransferase GT-D fold" evidence="2">
    <location>
        <begin position="55"/>
        <end position="282"/>
    </location>
</feature>
<reference evidence="3 4" key="1">
    <citation type="journal article" date="2015" name="Genome Announc.">
        <title>Expanding the biotechnology potential of lactobacilli through comparative genomics of 213 strains and associated genera.</title>
        <authorList>
            <person name="Sun Z."/>
            <person name="Harris H.M."/>
            <person name="McCann A."/>
            <person name="Guo C."/>
            <person name="Argimon S."/>
            <person name="Zhang W."/>
            <person name="Yang X."/>
            <person name="Jeffery I.B."/>
            <person name="Cooney J.C."/>
            <person name="Kagawa T.F."/>
            <person name="Liu W."/>
            <person name="Song Y."/>
            <person name="Salvetti E."/>
            <person name="Wrobel A."/>
            <person name="Rasinkangas P."/>
            <person name="Parkhill J."/>
            <person name="Rea M.C."/>
            <person name="O'Sullivan O."/>
            <person name="Ritari J."/>
            <person name="Douillard F.P."/>
            <person name="Paul Ross R."/>
            <person name="Yang R."/>
            <person name="Briner A.E."/>
            <person name="Felis G.E."/>
            <person name="de Vos W.M."/>
            <person name="Barrangou R."/>
            <person name="Klaenhammer T.R."/>
            <person name="Caufield P.W."/>
            <person name="Cui Y."/>
            <person name="Zhang H."/>
            <person name="O'Toole P.W."/>
        </authorList>
    </citation>
    <scope>NUCLEOTIDE SEQUENCE [LARGE SCALE GENOMIC DNA]</scope>
    <source>
        <strain evidence="3 4">DSM 13238</strain>
    </source>
</reference>
<keyword evidence="1" id="KW-0812">Transmembrane</keyword>
<dbReference type="OrthoDB" id="796510at2"/>
<accession>A0A0R1PSF0</accession>
<evidence type="ECO:0000313" key="4">
    <source>
        <dbReference type="Proteomes" id="UP000051908"/>
    </source>
</evidence>
<dbReference type="GeneID" id="96667716"/>
<dbReference type="NCBIfam" id="TIGR03728">
    <property type="entry name" value="glyco_access_1"/>
    <property type="match status" value="1"/>
</dbReference>
<evidence type="ECO:0000259" key="2">
    <source>
        <dbReference type="Pfam" id="PF08759"/>
    </source>
</evidence>
<proteinExistence type="predicted"/>
<gene>
    <name evidence="3" type="ORF">FD33_GL002039</name>
</gene>